<keyword evidence="3" id="KW-1185">Reference proteome</keyword>
<dbReference type="PANTHER" id="PTHR10562">
    <property type="entry name" value="SMALL UBIQUITIN-RELATED MODIFIER"/>
    <property type="match status" value="1"/>
</dbReference>
<dbReference type="CDD" id="cd16116">
    <property type="entry name" value="Ubl_Smt3_like"/>
    <property type="match status" value="1"/>
</dbReference>
<dbReference type="Proteomes" id="UP001527925">
    <property type="component" value="Unassembled WGS sequence"/>
</dbReference>
<dbReference type="InterPro" id="IPR029071">
    <property type="entry name" value="Ubiquitin-like_domsf"/>
</dbReference>
<reference evidence="2 3" key="1">
    <citation type="submission" date="2023-09" db="EMBL/GenBank/DDBJ databases">
        <title>Pangenome analysis of Batrachochytrium dendrobatidis and related Chytrids.</title>
        <authorList>
            <person name="Yacoub M.N."/>
            <person name="Stajich J.E."/>
            <person name="James T.Y."/>
        </authorList>
    </citation>
    <scope>NUCLEOTIDE SEQUENCE [LARGE SCALE GENOMIC DNA]</scope>
    <source>
        <strain evidence="2 3">JEL0888</strain>
    </source>
</reference>
<comment type="caution">
    <text evidence="2">The sequence shown here is derived from an EMBL/GenBank/DDBJ whole genome shotgun (WGS) entry which is preliminary data.</text>
</comment>
<dbReference type="Pfam" id="PF11976">
    <property type="entry name" value="Rad60-SLD"/>
    <property type="match status" value="1"/>
</dbReference>
<evidence type="ECO:0000313" key="2">
    <source>
        <dbReference type="EMBL" id="KAL2918799.1"/>
    </source>
</evidence>
<dbReference type="PROSITE" id="PS50053">
    <property type="entry name" value="UBIQUITIN_2"/>
    <property type="match status" value="1"/>
</dbReference>
<dbReference type="Gene3D" id="3.10.20.90">
    <property type="entry name" value="Phosphatidylinositol 3-kinase Catalytic Subunit, Chain A, domain 1"/>
    <property type="match status" value="1"/>
</dbReference>
<evidence type="ECO:0000259" key="1">
    <source>
        <dbReference type="PROSITE" id="PS50053"/>
    </source>
</evidence>
<organism evidence="2 3">
    <name type="scientific">Polyrhizophydium stewartii</name>
    <dbReference type="NCBI Taxonomy" id="2732419"/>
    <lineage>
        <taxon>Eukaryota</taxon>
        <taxon>Fungi</taxon>
        <taxon>Fungi incertae sedis</taxon>
        <taxon>Chytridiomycota</taxon>
        <taxon>Chytridiomycota incertae sedis</taxon>
        <taxon>Chytridiomycetes</taxon>
        <taxon>Rhizophydiales</taxon>
        <taxon>Rhizophydiales incertae sedis</taxon>
        <taxon>Polyrhizophydium</taxon>
    </lineage>
</organism>
<gene>
    <name evidence="2" type="primary">SMT3</name>
    <name evidence="2" type="ORF">HK105_201633</name>
</gene>
<name>A0ABR4NH47_9FUNG</name>
<accession>A0ABR4NH47</accession>
<dbReference type="SUPFAM" id="SSF54236">
    <property type="entry name" value="Ubiquitin-like"/>
    <property type="match status" value="1"/>
</dbReference>
<dbReference type="InterPro" id="IPR022617">
    <property type="entry name" value="Rad60/SUMO-like_dom"/>
</dbReference>
<protein>
    <submittedName>
        <fullName evidence="2">SUMO protein smt3</fullName>
    </submittedName>
</protein>
<dbReference type="EMBL" id="JADGIZ020000005">
    <property type="protein sequence ID" value="KAL2918799.1"/>
    <property type="molecule type" value="Genomic_DNA"/>
</dbReference>
<proteinExistence type="predicted"/>
<feature type="domain" description="Ubiquitin-like" evidence="1">
    <location>
        <begin position="10"/>
        <end position="87"/>
    </location>
</feature>
<dbReference type="InterPro" id="IPR000626">
    <property type="entry name" value="Ubiquitin-like_dom"/>
</dbReference>
<dbReference type="SMART" id="SM00213">
    <property type="entry name" value="UBQ"/>
    <property type="match status" value="1"/>
</dbReference>
<evidence type="ECO:0000313" key="3">
    <source>
        <dbReference type="Proteomes" id="UP001527925"/>
    </source>
</evidence>
<sequence>MSDEKKDSLQHINIKVVAPDQSEVFFKIKRTTPLSKLMNAYCERQGKQRSSVRFMFDGARVEDHATPEQLEMEDGDAIDVMVEQVGGFWAVN</sequence>